<dbReference type="PANTHER" id="PTHR36983">
    <property type="entry name" value="DNAJ HOMOLOG SUBFAMILY C MEMBER 13"/>
    <property type="match status" value="1"/>
</dbReference>
<evidence type="ECO:0000313" key="2">
    <source>
        <dbReference type="EMBL" id="KAK7077106.1"/>
    </source>
</evidence>
<dbReference type="GO" id="GO:0007032">
    <property type="term" value="P:endosome organization"/>
    <property type="evidence" value="ECO:0007669"/>
    <property type="project" value="InterPro"/>
</dbReference>
<evidence type="ECO:0000259" key="1">
    <source>
        <dbReference type="Pfam" id="PF19432"/>
    </source>
</evidence>
<dbReference type="InterPro" id="IPR044978">
    <property type="entry name" value="GRV2/DNAJC13"/>
</dbReference>
<gene>
    <name evidence="2" type="primary">DNAJC13_2</name>
    <name evidence="2" type="ORF">SK128_015811</name>
</gene>
<dbReference type="GO" id="GO:0010008">
    <property type="term" value="C:endosome membrane"/>
    <property type="evidence" value="ECO:0007669"/>
    <property type="project" value="TreeGrafter"/>
</dbReference>
<dbReference type="Proteomes" id="UP001381693">
    <property type="component" value="Unassembled WGS sequence"/>
</dbReference>
<dbReference type="InterPro" id="IPR045802">
    <property type="entry name" value="GRV2/DNAJC13_N"/>
</dbReference>
<name>A0AAN9A1N3_HALRR</name>
<accession>A0AAN9A1N3</accession>
<proteinExistence type="predicted"/>
<feature type="domain" description="DnaJ homologue subfamily C GRV2/DNAJC13 N-terminal" evidence="1">
    <location>
        <begin position="10"/>
        <end position="382"/>
    </location>
</feature>
<organism evidence="2 3">
    <name type="scientific">Halocaridina rubra</name>
    <name type="common">Hawaiian red shrimp</name>
    <dbReference type="NCBI Taxonomy" id="373956"/>
    <lineage>
        <taxon>Eukaryota</taxon>
        <taxon>Metazoa</taxon>
        <taxon>Ecdysozoa</taxon>
        <taxon>Arthropoda</taxon>
        <taxon>Crustacea</taxon>
        <taxon>Multicrustacea</taxon>
        <taxon>Malacostraca</taxon>
        <taxon>Eumalacostraca</taxon>
        <taxon>Eucarida</taxon>
        <taxon>Decapoda</taxon>
        <taxon>Pleocyemata</taxon>
        <taxon>Caridea</taxon>
        <taxon>Atyoidea</taxon>
        <taxon>Atyidae</taxon>
        <taxon>Halocaridina</taxon>
    </lineage>
</organism>
<protein>
    <submittedName>
        <fullName evidence="2">DnaJ subfamily C member 13</fullName>
    </submittedName>
</protein>
<sequence length="391" mass="43965">MGTNNQDVACYLVTKHSAWKGKYKRIFSVGNAGITTYNPNSMEVTNQWYYHDFINITPALKGVGQVPNEYIITMKKGKKVDHMRFSSEHRTDILSEALQYRHSFAESVVDNLRANAQKVHWTEAQQPVILEVTPCSVDQIDATTGSPLASYMFKDIEALVPISDLPGGICIQSGGFGRLHVFSTDRRDEILKKVEDNAKKYIGISISAKKVCITLQMALDTRVGKYSGDEHITSLCEFPVHKVSHRHNDPVKRTLCISETCLIERDPNSYSIVTLKPLSDVFALVRNQENPQMLTVEYIRGGNRVYTSSDRDSLLASLIDGVRASGNLDVHVRMTPTPRGKRLGPLEVPVDEEVESMHVKFLQQPPPGWTFPEAVERFNANVLEGNTRFWP</sequence>
<dbReference type="Pfam" id="PF19432">
    <property type="entry name" value="RME-8_N"/>
    <property type="match status" value="1"/>
</dbReference>
<dbReference type="AlphaFoldDB" id="A0AAN9A1N3"/>
<comment type="caution">
    <text evidence="2">The sequence shown here is derived from an EMBL/GenBank/DDBJ whole genome shotgun (WGS) entry which is preliminary data.</text>
</comment>
<evidence type="ECO:0000313" key="3">
    <source>
        <dbReference type="Proteomes" id="UP001381693"/>
    </source>
</evidence>
<dbReference type="EMBL" id="JAXCGZ010009471">
    <property type="protein sequence ID" value="KAK7077106.1"/>
    <property type="molecule type" value="Genomic_DNA"/>
</dbReference>
<reference evidence="2 3" key="1">
    <citation type="submission" date="2023-11" db="EMBL/GenBank/DDBJ databases">
        <title>Halocaridina rubra genome assembly.</title>
        <authorList>
            <person name="Smith C."/>
        </authorList>
    </citation>
    <scope>NUCLEOTIDE SEQUENCE [LARGE SCALE GENOMIC DNA]</scope>
    <source>
        <strain evidence="2">EP-1</strain>
        <tissue evidence="2">Whole</tissue>
    </source>
</reference>
<dbReference type="PANTHER" id="PTHR36983:SF2">
    <property type="entry name" value="DNAJ HOMOLOG SUBFAMILY C MEMBER 13"/>
    <property type="match status" value="1"/>
</dbReference>
<dbReference type="GO" id="GO:0006898">
    <property type="term" value="P:receptor-mediated endocytosis"/>
    <property type="evidence" value="ECO:0007669"/>
    <property type="project" value="TreeGrafter"/>
</dbReference>
<dbReference type="GO" id="GO:2000641">
    <property type="term" value="P:regulation of early endosome to late endosome transport"/>
    <property type="evidence" value="ECO:0007669"/>
    <property type="project" value="InterPro"/>
</dbReference>
<keyword evidence="3" id="KW-1185">Reference proteome</keyword>